<organism evidence="2 3">
    <name type="scientific">Toxocara canis</name>
    <name type="common">Canine roundworm</name>
    <dbReference type="NCBI Taxonomy" id="6265"/>
    <lineage>
        <taxon>Eukaryota</taxon>
        <taxon>Metazoa</taxon>
        <taxon>Ecdysozoa</taxon>
        <taxon>Nematoda</taxon>
        <taxon>Chromadorea</taxon>
        <taxon>Rhabditida</taxon>
        <taxon>Spirurina</taxon>
        <taxon>Ascaridomorpha</taxon>
        <taxon>Ascaridoidea</taxon>
        <taxon>Toxocaridae</taxon>
        <taxon>Toxocara</taxon>
    </lineage>
</organism>
<keyword evidence="3" id="KW-1185">Reference proteome</keyword>
<evidence type="ECO:0000313" key="3">
    <source>
        <dbReference type="Proteomes" id="UP000031036"/>
    </source>
</evidence>
<feature type="region of interest" description="Disordered" evidence="1">
    <location>
        <begin position="39"/>
        <end position="64"/>
    </location>
</feature>
<reference evidence="2 3" key="1">
    <citation type="submission" date="2014-11" db="EMBL/GenBank/DDBJ databases">
        <title>Genetic blueprint of the zoonotic pathogen Toxocara canis.</title>
        <authorList>
            <person name="Zhu X.-Q."/>
            <person name="Korhonen P.K."/>
            <person name="Cai H."/>
            <person name="Young N.D."/>
            <person name="Nejsum P."/>
            <person name="von Samson-Himmelstjerna G."/>
            <person name="Boag P.R."/>
            <person name="Tan P."/>
            <person name="Li Q."/>
            <person name="Min J."/>
            <person name="Yang Y."/>
            <person name="Wang X."/>
            <person name="Fang X."/>
            <person name="Hall R.S."/>
            <person name="Hofmann A."/>
            <person name="Sternberg P.W."/>
            <person name="Jex A.R."/>
            <person name="Gasser R.B."/>
        </authorList>
    </citation>
    <scope>NUCLEOTIDE SEQUENCE [LARGE SCALE GENOMIC DNA]</scope>
    <source>
        <strain evidence="2">PN_DK_2014</strain>
    </source>
</reference>
<feature type="compositionally biased region" description="Basic residues" evidence="1">
    <location>
        <begin position="50"/>
        <end position="64"/>
    </location>
</feature>
<sequence length="111" mass="12800">MYQQIQPMKHNVGRTNTQSITQNEIESQLAIMSLASDSPQFSDVTNKPNISKRPHQQPKQHTHKGMIEMQKPPSWLHHNGSGETEAGRHHLIFQLLRYFARIKKHLAGLKK</sequence>
<dbReference type="Proteomes" id="UP000031036">
    <property type="component" value="Unassembled WGS sequence"/>
</dbReference>
<dbReference type="AlphaFoldDB" id="A0A0B2UIP6"/>
<name>A0A0B2UIP6_TOXCA</name>
<feature type="non-terminal residue" evidence="2">
    <location>
        <position position="111"/>
    </location>
</feature>
<feature type="region of interest" description="Disordered" evidence="1">
    <location>
        <begin position="1"/>
        <end position="21"/>
    </location>
</feature>
<protein>
    <submittedName>
        <fullName evidence="2">Uncharacterized protein</fullName>
    </submittedName>
</protein>
<dbReference type="EMBL" id="JPKZ01022847">
    <property type="protein sequence ID" value="KHN70951.1"/>
    <property type="molecule type" value="Genomic_DNA"/>
</dbReference>
<comment type="caution">
    <text evidence="2">The sequence shown here is derived from an EMBL/GenBank/DDBJ whole genome shotgun (WGS) entry which is preliminary data.</text>
</comment>
<evidence type="ECO:0000313" key="2">
    <source>
        <dbReference type="EMBL" id="KHN70951.1"/>
    </source>
</evidence>
<accession>A0A0B2UIP6</accession>
<feature type="compositionally biased region" description="Polar residues" evidence="1">
    <location>
        <begin position="39"/>
        <end position="49"/>
    </location>
</feature>
<proteinExistence type="predicted"/>
<gene>
    <name evidence="2" type="ORF">Tcan_00536</name>
</gene>
<evidence type="ECO:0000256" key="1">
    <source>
        <dbReference type="SAM" id="MobiDB-lite"/>
    </source>
</evidence>